<dbReference type="InterPro" id="IPR001173">
    <property type="entry name" value="Glyco_trans_2-like"/>
</dbReference>
<dbReference type="SUPFAM" id="SSF53756">
    <property type="entry name" value="UDP-Glycosyltransferase/glycogen phosphorylase"/>
    <property type="match status" value="1"/>
</dbReference>
<sequence length="1031" mass="121186">MQSEPDSIDGLDVESNKCIVTEDIKKENKNKIAFFVKDGLDSFLGDIIESLTEKYEIKKIVVKEYRQIDEGMNWADICWFEWCDDLVAYGSKVDLAKAKKIICRLHSYEAFTDYISNVNWRNVDNLIVICKHIKDFIVENFNIDEEMISVIPNGIDETKWRFEKKTKGFNIAYVGYINYKKGPMLLLHTFKAIYDKDSRYKLYIAGAFQDSRDVLYYNQMIRELGLQNNIIYEGWQKDLDNWLEDKAYILCTSVLESQNLSVMQAMCKGIKPIVHNFVGAKNVYDKKYIWNTIDDAVSMIEAEDYISDEYRKYVVDNYSLTRNIDKIIQLVGNLIVNLIVNQEDEKLLEEPLVTIGIINYNYSKYLDESVESVLNQIYKNIEIIIVDDCSVDESIEKIQAYEKKYKNIKGIFHKENSGSAYRGIEEIMESSKGEYFMMLSADDFLVDMKVIKRYVTAFVLDSDLDYVYGNIKVCDETGNDKGIWSYRNYTDDEVIFEVFNRKGSGVIPFSAGLFKKDFYERNNLALLKDENNRVAGDTLNTLVNLKYGWKRKYVNCDAVYYRHHDSNMTYDLENRVKSIISVMEYIVDNFDETKYLKNLNQSGLDKKAQKSRKYYLIGVSYYEAYTIYLNGNGMPWEHSSDFDMEQIKVYVQPFINIIEKYMSKSLIYSDLYHKDIENILNEINTHKLDIRINRIEKEYMRQAEITNKGKELRRNLLGKYREKYKKHNLKILINSVTNGFWKYSFLSWKQVLNYMGIKVDIIYEIDPHANYDDNDIFINLADKVYIDNSHFNKSIEGIKNKVGLISKQASAELDLINIQLCKEFNYKFLISPLAEETNTSYFGNWTKNNINIVNVPFGFNPLIYYPENTDKIYDYFFVGTNSYLKYKETEKYLIPILSKYKNGILRGSGWGNIGEELNPGNSKFFYNRSKINLNYHMDIQKQMKNEVNERTFIIGACGGFQLVDNPKLIDELYTKDDMAIASDEYEYEEMFEYYLNKPLERADKAYNALVKTYEKNYSLFDRIEKILQEFV</sequence>
<dbReference type="InterPro" id="IPR055259">
    <property type="entry name" value="YkvP/CgeB_Glyco_trans-like"/>
</dbReference>
<dbReference type="STRING" id="1450648.CLORY_36440"/>
<name>A0A1V4IES1_9CLOT</name>
<dbReference type="Pfam" id="PF00534">
    <property type="entry name" value="Glycos_transf_1"/>
    <property type="match status" value="1"/>
</dbReference>
<dbReference type="Pfam" id="PF00535">
    <property type="entry name" value="Glycos_transf_2"/>
    <property type="match status" value="1"/>
</dbReference>
<feature type="domain" description="Glycosyl transferase family 1" evidence="1">
    <location>
        <begin position="156"/>
        <end position="283"/>
    </location>
</feature>
<keyword evidence="4" id="KW-0808">Transferase</keyword>
<dbReference type="AlphaFoldDB" id="A0A1V4IES1"/>
<dbReference type="InterPro" id="IPR029044">
    <property type="entry name" value="Nucleotide-diphossugar_trans"/>
</dbReference>
<dbReference type="EMBL" id="MZGV01000058">
    <property type="protein sequence ID" value="OPJ58350.1"/>
    <property type="molecule type" value="Genomic_DNA"/>
</dbReference>
<keyword evidence="5" id="KW-1185">Reference proteome</keyword>
<dbReference type="EC" id="2.4.-.-" evidence="4"/>
<organism evidence="4 5">
    <name type="scientific">Clostridium oryzae</name>
    <dbReference type="NCBI Taxonomy" id="1450648"/>
    <lineage>
        <taxon>Bacteria</taxon>
        <taxon>Bacillati</taxon>
        <taxon>Bacillota</taxon>
        <taxon>Clostridia</taxon>
        <taxon>Eubacteriales</taxon>
        <taxon>Clostridiaceae</taxon>
        <taxon>Clostridium</taxon>
    </lineage>
</organism>
<evidence type="ECO:0000313" key="4">
    <source>
        <dbReference type="EMBL" id="OPJ58350.1"/>
    </source>
</evidence>
<proteinExistence type="predicted"/>
<dbReference type="RefSeq" id="WP_079427131.1">
    <property type="nucleotide sequence ID" value="NZ_MZGV01000058.1"/>
</dbReference>
<dbReference type="Gene3D" id="3.90.550.10">
    <property type="entry name" value="Spore Coat Polysaccharide Biosynthesis Protein SpsA, Chain A"/>
    <property type="match status" value="1"/>
</dbReference>
<comment type="caution">
    <text evidence="4">The sequence shown here is derived from an EMBL/GenBank/DDBJ whole genome shotgun (WGS) entry which is preliminary data.</text>
</comment>
<dbReference type="InterPro" id="IPR001296">
    <property type="entry name" value="Glyco_trans_1"/>
</dbReference>
<reference evidence="4 5" key="1">
    <citation type="submission" date="2017-03" db="EMBL/GenBank/DDBJ databases">
        <title>Genome sequence of Clostridium oryzae DSM 28571.</title>
        <authorList>
            <person name="Poehlein A."/>
            <person name="Daniel R."/>
        </authorList>
    </citation>
    <scope>NUCLEOTIDE SEQUENCE [LARGE SCALE GENOMIC DNA]</scope>
    <source>
        <strain evidence="4 5">DSM 28571</strain>
    </source>
</reference>
<protein>
    <submittedName>
        <fullName evidence="4">Putative teichuronic acid biosynthesis glycosyltransferase TuaG</fullName>
        <ecNumber evidence="4">2.4.-.-</ecNumber>
    </submittedName>
</protein>
<dbReference type="Proteomes" id="UP000190080">
    <property type="component" value="Unassembled WGS sequence"/>
</dbReference>
<evidence type="ECO:0000313" key="5">
    <source>
        <dbReference type="Proteomes" id="UP000190080"/>
    </source>
</evidence>
<dbReference type="PANTHER" id="PTHR22916:SF3">
    <property type="entry name" value="UDP-GLCNAC:BETAGAL BETA-1,3-N-ACETYLGLUCOSAMINYLTRANSFERASE-LIKE PROTEIN 1"/>
    <property type="match status" value="1"/>
</dbReference>
<dbReference type="Gene3D" id="3.40.50.2000">
    <property type="entry name" value="Glycogen Phosphorylase B"/>
    <property type="match status" value="2"/>
</dbReference>
<evidence type="ECO:0000259" key="2">
    <source>
        <dbReference type="Pfam" id="PF00535"/>
    </source>
</evidence>
<evidence type="ECO:0000259" key="3">
    <source>
        <dbReference type="Pfam" id="PF13524"/>
    </source>
</evidence>
<accession>A0A1V4IES1</accession>
<dbReference type="OrthoDB" id="6713581at2"/>
<evidence type="ECO:0000259" key="1">
    <source>
        <dbReference type="Pfam" id="PF00534"/>
    </source>
</evidence>
<dbReference type="SUPFAM" id="SSF53448">
    <property type="entry name" value="Nucleotide-diphospho-sugar transferases"/>
    <property type="match status" value="1"/>
</dbReference>
<dbReference type="Pfam" id="PF13524">
    <property type="entry name" value="Glyco_trans_1_2"/>
    <property type="match status" value="1"/>
</dbReference>
<gene>
    <name evidence="4" type="primary">tuaG_2</name>
    <name evidence="4" type="ORF">CLORY_36440</name>
</gene>
<feature type="domain" description="Spore protein YkvP/CgeB glycosyl transferase-like" evidence="3">
    <location>
        <begin position="905"/>
        <end position="1028"/>
    </location>
</feature>
<dbReference type="GO" id="GO:0016758">
    <property type="term" value="F:hexosyltransferase activity"/>
    <property type="evidence" value="ECO:0007669"/>
    <property type="project" value="UniProtKB-ARBA"/>
</dbReference>
<keyword evidence="4" id="KW-0328">Glycosyltransferase</keyword>
<feature type="domain" description="Glycosyltransferase 2-like" evidence="2">
    <location>
        <begin position="355"/>
        <end position="508"/>
    </location>
</feature>
<dbReference type="PANTHER" id="PTHR22916">
    <property type="entry name" value="GLYCOSYLTRANSFERASE"/>
    <property type="match status" value="1"/>
</dbReference>
<dbReference type="CDD" id="cd03801">
    <property type="entry name" value="GT4_PimA-like"/>
    <property type="match status" value="1"/>
</dbReference>